<keyword evidence="1" id="KW-0812">Transmembrane</keyword>
<proteinExistence type="predicted"/>
<organism evidence="2 3">
    <name type="scientific">Sphingomonas oligophenolica</name>
    <dbReference type="NCBI Taxonomy" id="301154"/>
    <lineage>
        <taxon>Bacteria</taxon>
        <taxon>Pseudomonadati</taxon>
        <taxon>Pseudomonadota</taxon>
        <taxon>Alphaproteobacteria</taxon>
        <taxon>Sphingomonadales</taxon>
        <taxon>Sphingomonadaceae</taxon>
        <taxon>Sphingomonas</taxon>
    </lineage>
</organism>
<accession>A0ABU9YBU0</accession>
<dbReference type="EMBL" id="JBDIME010000040">
    <property type="protein sequence ID" value="MEN2793172.1"/>
    <property type="molecule type" value="Genomic_DNA"/>
</dbReference>
<sequence length="41" mass="4474">MPPDRDVNFPVAIVATVTLGLLSLVAIRMIWLGIYAAFSIE</sequence>
<dbReference type="Proteomes" id="UP001419910">
    <property type="component" value="Unassembled WGS sequence"/>
</dbReference>
<comment type="caution">
    <text evidence="2">The sequence shown here is derived from an EMBL/GenBank/DDBJ whole genome shotgun (WGS) entry which is preliminary data.</text>
</comment>
<reference evidence="2 3" key="1">
    <citation type="submission" date="2024-05" db="EMBL/GenBank/DDBJ databases">
        <authorList>
            <person name="Liu Q."/>
            <person name="Xin Y.-H."/>
        </authorList>
    </citation>
    <scope>NUCLEOTIDE SEQUENCE [LARGE SCALE GENOMIC DNA]</scope>
    <source>
        <strain evidence="2 3">CGMCC 1.10181</strain>
    </source>
</reference>
<keyword evidence="1" id="KW-1133">Transmembrane helix</keyword>
<dbReference type="RefSeq" id="WP_343891494.1">
    <property type="nucleotide sequence ID" value="NZ_BAAAEH010000044.1"/>
</dbReference>
<evidence type="ECO:0000256" key="1">
    <source>
        <dbReference type="SAM" id="Phobius"/>
    </source>
</evidence>
<name>A0ABU9YBU0_9SPHN</name>
<evidence type="ECO:0000313" key="2">
    <source>
        <dbReference type="EMBL" id="MEN2793172.1"/>
    </source>
</evidence>
<keyword evidence="3" id="KW-1185">Reference proteome</keyword>
<keyword evidence="1" id="KW-0472">Membrane</keyword>
<evidence type="ECO:0000313" key="3">
    <source>
        <dbReference type="Proteomes" id="UP001419910"/>
    </source>
</evidence>
<feature type="transmembrane region" description="Helical" evidence="1">
    <location>
        <begin position="12"/>
        <end position="38"/>
    </location>
</feature>
<protein>
    <submittedName>
        <fullName evidence="2">Uncharacterized protein</fullName>
    </submittedName>
</protein>
<gene>
    <name evidence="2" type="ORF">ABC974_26340</name>
</gene>